<dbReference type="PROSITE" id="PS51257">
    <property type="entry name" value="PROKAR_LIPOPROTEIN"/>
    <property type="match status" value="1"/>
</dbReference>
<comment type="catalytic activity">
    <reaction evidence="1">
        <text>Endohydrolysis of (1-&gt;4)-beta-D-glucosidic linkages in cellulose, lichenin and cereal beta-D-glucans.</text>
        <dbReference type="EC" id="3.2.1.4"/>
    </reaction>
</comment>
<proteinExistence type="inferred from homology"/>
<keyword evidence="7" id="KW-0119">Carbohydrate metabolism</keyword>
<dbReference type="PRINTS" id="PR00735">
    <property type="entry name" value="GLHYDRLASE8"/>
</dbReference>
<evidence type="ECO:0000256" key="6">
    <source>
        <dbReference type="ARBA" id="ARBA00023295"/>
    </source>
</evidence>
<dbReference type="RefSeq" id="WP_255186844.1">
    <property type="nucleotide sequence ID" value="NZ_CP113517.1"/>
</dbReference>
<evidence type="ECO:0000256" key="2">
    <source>
        <dbReference type="ARBA" id="ARBA00009209"/>
    </source>
</evidence>
<organism evidence="8 9">
    <name type="scientific">Methylomonas rapida</name>
    <dbReference type="NCBI Taxonomy" id="2963939"/>
    <lineage>
        <taxon>Bacteria</taxon>
        <taxon>Pseudomonadati</taxon>
        <taxon>Pseudomonadota</taxon>
        <taxon>Gammaproteobacteria</taxon>
        <taxon>Methylococcales</taxon>
        <taxon>Methylococcaceae</taxon>
        <taxon>Methylomonas</taxon>
    </lineage>
</organism>
<evidence type="ECO:0000256" key="1">
    <source>
        <dbReference type="ARBA" id="ARBA00000966"/>
    </source>
</evidence>
<keyword evidence="9" id="KW-1185">Reference proteome</keyword>
<gene>
    <name evidence="8" type="ORF">NM686_005310</name>
</gene>
<reference evidence="8" key="1">
    <citation type="submission" date="2022-11" db="EMBL/GenBank/DDBJ databases">
        <title>Methylomonas rapida sp. nov., Carotenoid-Producing Obligate Methanotrophs with High Growth Characteristics and Biotechnological Potential.</title>
        <authorList>
            <person name="Tikhonova E.N."/>
            <person name="Suleimanov R.Z."/>
            <person name="Miroshnikov K."/>
            <person name="Oshkin I.Y."/>
            <person name="Belova S.E."/>
            <person name="Danilova O.V."/>
            <person name="Ashikhmin A."/>
            <person name="Konopkin A."/>
            <person name="But S.Y."/>
            <person name="Khmelenina V.N."/>
            <person name="Kuznetsov N."/>
            <person name="Pimenov N.V."/>
            <person name="Dedysh S.N."/>
        </authorList>
    </citation>
    <scope>NUCLEOTIDE SEQUENCE</scope>
    <source>
        <strain evidence="8">MP1</strain>
    </source>
</reference>
<dbReference type="Pfam" id="PF01270">
    <property type="entry name" value="Glyco_hydro_8"/>
    <property type="match status" value="1"/>
</dbReference>
<dbReference type="EMBL" id="CP113517">
    <property type="protein sequence ID" value="WAR45937.1"/>
    <property type="molecule type" value="Genomic_DNA"/>
</dbReference>
<dbReference type="Gene3D" id="1.50.10.10">
    <property type="match status" value="1"/>
</dbReference>
<keyword evidence="6" id="KW-0326">Glycosidase</keyword>
<name>A0ABY7GN52_9GAMM</name>
<keyword evidence="7" id="KW-0624">Polysaccharide degradation</keyword>
<evidence type="ECO:0000256" key="3">
    <source>
        <dbReference type="ARBA" id="ARBA00012601"/>
    </source>
</evidence>
<protein>
    <recommendedName>
        <fullName evidence="3">cellulase</fullName>
        <ecNumber evidence="3">3.2.1.4</ecNumber>
    </recommendedName>
</protein>
<dbReference type="GO" id="GO:0016787">
    <property type="term" value="F:hydrolase activity"/>
    <property type="evidence" value="ECO:0007669"/>
    <property type="project" value="UniProtKB-KW"/>
</dbReference>
<accession>A0ABY7GN52</accession>
<keyword evidence="4 8" id="KW-0378">Hydrolase</keyword>
<dbReference type="InterPro" id="IPR012341">
    <property type="entry name" value="6hp_glycosidase-like_sf"/>
</dbReference>
<dbReference type="EC" id="3.2.1.4" evidence="3"/>
<evidence type="ECO:0000256" key="4">
    <source>
        <dbReference type="ARBA" id="ARBA00022801"/>
    </source>
</evidence>
<dbReference type="SUPFAM" id="SSF48208">
    <property type="entry name" value="Six-hairpin glycosidases"/>
    <property type="match status" value="1"/>
</dbReference>
<dbReference type="InterPro" id="IPR002037">
    <property type="entry name" value="Glyco_hydro_8"/>
</dbReference>
<keyword evidence="5" id="KW-0136">Cellulose degradation</keyword>
<evidence type="ECO:0000313" key="8">
    <source>
        <dbReference type="EMBL" id="WAR45937.1"/>
    </source>
</evidence>
<evidence type="ECO:0000256" key="5">
    <source>
        <dbReference type="ARBA" id="ARBA00023001"/>
    </source>
</evidence>
<evidence type="ECO:0000256" key="7">
    <source>
        <dbReference type="ARBA" id="ARBA00023326"/>
    </source>
</evidence>
<dbReference type="InterPro" id="IPR008928">
    <property type="entry name" value="6-hairpin_glycosidase_sf"/>
</dbReference>
<comment type="similarity">
    <text evidence="2">Belongs to the glycosyl hydrolase 8 (cellulase D) family.</text>
</comment>
<dbReference type="Proteomes" id="UP001162780">
    <property type="component" value="Chromosome"/>
</dbReference>
<evidence type="ECO:0000313" key="9">
    <source>
        <dbReference type="Proteomes" id="UP001162780"/>
    </source>
</evidence>
<sequence length="336" mass="38051">MSIWRTLTYLGCFLLIAGCRQNNGALDAQDWQTYKQRFIAAEGRVIDTGNGGISHSEGQGYGLLLAVEHGDRETFQNLWQWTRANLQVRNDKLFIWRKRPNVDLKDEDHNNASDGDMLIAWALWKAGQQWQQPDYRNAADAIIADIKQKLIVSWHGLSVLLPGEQGFVKDDATTINLSYWIFPALRAFAEADPDPVWQRLGDSGLTLLQQARFGRWQLPPDWLRLTAANTQEPANNKRFGYDAVRIPLYLILGGMETQTLAKFADYWSFYQGYTPAWIDLSENVIDGYGASTGMIAVKQLTLWRNGRAQAISLPALDAEQDYYSSTLLMLSKLGAR</sequence>